<evidence type="ECO:0000313" key="3">
    <source>
        <dbReference type="Proteomes" id="UP000239736"/>
    </source>
</evidence>
<reference evidence="2 3" key="1">
    <citation type="submission" date="2018-01" db="EMBL/GenBank/DDBJ databases">
        <title>Genomic Encyclopedia of Archaeal and Bacterial Type Strains, Phase II (KMG-II): from individual species to whole genera.</title>
        <authorList>
            <person name="Goeker M."/>
        </authorList>
    </citation>
    <scope>NUCLEOTIDE SEQUENCE [LARGE SCALE GENOMIC DNA]</scope>
    <source>
        <strain evidence="2 3">DSM 12048</strain>
    </source>
</reference>
<proteinExistence type="predicted"/>
<dbReference type="Gene3D" id="1.10.3680.10">
    <property type="entry name" value="TerB-like"/>
    <property type="match status" value="1"/>
</dbReference>
<dbReference type="CDD" id="cd07178">
    <property type="entry name" value="terB_like_YebE"/>
    <property type="match status" value="1"/>
</dbReference>
<dbReference type="Proteomes" id="UP000239736">
    <property type="component" value="Unassembled WGS sequence"/>
</dbReference>
<organism evidence="2 3">
    <name type="scientific">Albidovulum inexpectatum</name>
    <dbReference type="NCBI Taxonomy" id="196587"/>
    <lineage>
        <taxon>Bacteria</taxon>
        <taxon>Pseudomonadati</taxon>
        <taxon>Pseudomonadota</taxon>
        <taxon>Alphaproteobacteria</taxon>
        <taxon>Rhodobacterales</taxon>
        <taxon>Paracoccaceae</taxon>
        <taxon>Albidovulum</taxon>
    </lineage>
</organism>
<evidence type="ECO:0000313" key="2">
    <source>
        <dbReference type="EMBL" id="PPB79844.1"/>
    </source>
</evidence>
<dbReference type="AlphaFoldDB" id="A0A2S5JEB9"/>
<dbReference type="InterPro" id="IPR029024">
    <property type="entry name" value="TerB-like"/>
</dbReference>
<accession>A0A2S5JEB9</accession>
<dbReference type="InterPro" id="IPR007486">
    <property type="entry name" value="YebE"/>
</dbReference>
<dbReference type="SUPFAM" id="SSF158682">
    <property type="entry name" value="TerB-like"/>
    <property type="match status" value="1"/>
</dbReference>
<evidence type="ECO:0000256" key="1">
    <source>
        <dbReference type="SAM" id="MobiDB-lite"/>
    </source>
</evidence>
<sequence>MSLMGTLAKVAIGVVVAKGVSGMMGGGRSPGRSAGGGLGDMMGDILGGSGASGRASPQTGGFGDLLEELGQYAPDRSRETARGGGLDDILGRTAGSGGLGDILGGVLGGMMGGASPRAESGAAPEPEGGFGDLLNESIGQCGEPTRKPTPQQDAAAGLMLRAMIQAARADGRIDAEEQRKLAESLADSTPEERRFVEEELRRPIDARALAEQVPPGLEPQVYAMSVMAIDLDSRAEATYLHELAQALGFRPEQVNAIHDRLGVPRLYR</sequence>
<keyword evidence="3" id="KW-1185">Reference proteome</keyword>
<dbReference type="OrthoDB" id="7866618at2"/>
<gene>
    <name evidence="2" type="ORF">LV82_02400</name>
</gene>
<protein>
    <submittedName>
        <fullName evidence="2">Uncharacterized membrane protein YebE (DUF533 family)</fullName>
    </submittedName>
</protein>
<dbReference type="Pfam" id="PF04391">
    <property type="entry name" value="DUF533"/>
    <property type="match status" value="1"/>
</dbReference>
<dbReference type="EMBL" id="PRDS01000008">
    <property type="protein sequence ID" value="PPB79844.1"/>
    <property type="molecule type" value="Genomic_DNA"/>
</dbReference>
<name>A0A2S5JEB9_9RHOB</name>
<feature type="region of interest" description="Disordered" evidence="1">
    <location>
        <begin position="113"/>
        <end position="152"/>
    </location>
</feature>
<comment type="caution">
    <text evidence="2">The sequence shown here is derived from an EMBL/GenBank/DDBJ whole genome shotgun (WGS) entry which is preliminary data.</text>
</comment>
<dbReference type="RefSeq" id="WP_104072001.1">
    <property type="nucleotide sequence ID" value="NZ_PRDS01000008.1"/>
</dbReference>